<proteinExistence type="predicted"/>
<keyword evidence="1" id="KW-0472">Membrane</keyword>
<comment type="caution">
    <text evidence="3">The sequence shown here is derived from an EMBL/GenBank/DDBJ whole genome shotgun (WGS) entry which is preliminary data.</text>
</comment>
<feature type="transmembrane region" description="Helical" evidence="1">
    <location>
        <begin position="155"/>
        <end position="173"/>
    </location>
</feature>
<evidence type="ECO:0000313" key="3">
    <source>
        <dbReference type="EMBL" id="MEZ7196697.1"/>
    </source>
</evidence>
<dbReference type="GO" id="GO:0006508">
    <property type="term" value="P:proteolysis"/>
    <property type="evidence" value="ECO:0007669"/>
    <property type="project" value="UniProtKB-KW"/>
</dbReference>
<dbReference type="Proteomes" id="UP001568698">
    <property type="component" value="Unassembled WGS sequence"/>
</dbReference>
<dbReference type="NCBIfam" id="TIGR03008">
    <property type="entry name" value="pepcterm_CAAX"/>
    <property type="match status" value="1"/>
</dbReference>
<feature type="transmembrane region" description="Helical" evidence="1">
    <location>
        <begin position="75"/>
        <end position="94"/>
    </location>
</feature>
<evidence type="ECO:0000259" key="2">
    <source>
        <dbReference type="Pfam" id="PF02517"/>
    </source>
</evidence>
<dbReference type="GO" id="GO:0008233">
    <property type="term" value="F:peptidase activity"/>
    <property type="evidence" value="ECO:0007669"/>
    <property type="project" value="UniProtKB-KW"/>
</dbReference>
<sequence length="227" mass="24894">MKPNTHDLLARVAPFALYMAFVAVLEIPALVSGEPLSPSFVLALYPVKAALVAAALLTFRKFYTDLDWGSLRRPAPTTLSVCGGIAVFVLWINLDLPWAVQGELTSYDPTQAAPGWALALIIARVAGAVLVVPVMEELFWRSFLVRYLIDRDFMAVRAGTFTLFTFTATAVLFGLEHQLYLAGILAGLAYNAIYMKTGSLAQCVLSHAVTNGLLAAYVLATQYWRFW</sequence>
<keyword evidence="3" id="KW-0645">Protease</keyword>
<gene>
    <name evidence="3" type="ORF">AB6M95_08060</name>
</gene>
<dbReference type="InterPro" id="IPR003675">
    <property type="entry name" value="Rce1/LyrA-like_dom"/>
</dbReference>
<keyword evidence="4" id="KW-1185">Reference proteome</keyword>
<feature type="transmembrane region" description="Helical" evidence="1">
    <location>
        <begin position="43"/>
        <end position="63"/>
    </location>
</feature>
<reference evidence="3 4" key="1">
    <citation type="submission" date="2024-08" db="EMBL/GenBank/DDBJ databases">
        <title>Sulfate-reducing bacteria isolated from formation water of the oil field in Kazakhstan and description of Pseudodesulfovibrio sp.</title>
        <authorList>
            <person name="Bidzhieva S.K."/>
            <person name="Tourova T.P."/>
            <person name="Grouzdev D.S."/>
            <person name="Beletsky A.V."/>
            <person name="Sokolova D.S."/>
            <person name="Samigullina S.R."/>
            <person name="Poltaraus A.B."/>
            <person name="Avtukh A.N."/>
            <person name="Tereshina V.M."/>
            <person name="Zhaparov N.S."/>
            <person name="Mardanov A.V."/>
            <person name="Nazina T.N."/>
        </authorList>
    </citation>
    <scope>NUCLEOTIDE SEQUENCE [LARGE SCALE GENOMIC DNA]</scope>
    <source>
        <strain evidence="3 4">9FUS</strain>
    </source>
</reference>
<keyword evidence="1" id="KW-0812">Transmembrane</keyword>
<feature type="transmembrane region" description="Helical" evidence="1">
    <location>
        <begin position="12"/>
        <end position="31"/>
    </location>
</feature>
<protein>
    <submittedName>
        <fullName evidence="3">CAAX prenyl protease-related protein</fullName>
    </submittedName>
</protein>
<feature type="transmembrane region" description="Helical" evidence="1">
    <location>
        <begin position="114"/>
        <end position="134"/>
    </location>
</feature>
<keyword evidence="1" id="KW-1133">Transmembrane helix</keyword>
<dbReference type="Pfam" id="PF02517">
    <property type="entry name" value="Rce1-like"/>
    <property type="match status" value="1"/>
</dbReference>
<feature type="transmembrane region" description="Helical" evidence="1">
    <location>
        <begin position="204"/>
        <end position="224"/>
    </location>
</feature>
<evidence type="ECO:0000313" key="4">
    <source>
        <dbReference type="Proteomes" id="UP001568698"/>
    </source>
</evidence>
<feature type="domain" description="CAAX prenyl protease 2/Lysostaphin resistance protein A-like" evidence="2">
    <location>
        <begin position="122"/>
        <end position="212"/>
    </location>
</feature>
<dbReference type="InterPro" id="IPR014346">
    <property type="entry name" value="Prenyl_protease-related"/>
</dbReference>
<evidence type="ECO:0000256" key="1">
    <source>
        <dbReference type="SAM" id="Phobius"/>
    </source>
</evidence>
<dbReference type="RefSeq" id="WP_371386222.1">
    <property type="nucleotide sequence ID" value="NZ_JBGLYH010000017.1"/>
</dbReference>
<keyword evidence="3" id="KW-0378">Hydrolase</keyword>
<name>A0ABV4K158_9BACT</name>
<organism evidence="3 4">
    <name type="scientific">Pseudodesulfovibrio karagichevae</name>
    <dbReference type="NCBI Taxonomy" id="3239305"/>
    <lineage>
        <taxon>Bacteria</taxon>
        <taxon>Pseudomonadati</taxon>
        <taxon>Thermodesulfobacteriota</taxon>
        <taxon>Desulfovibrionia</taxon>
        <taxon>Desulfovibrionales</taxon>
        <taxon>Desulfovibrionaceae</taxon>
    </lineage>
</organism>
<accession>A0ABV4K158</accession>
<dbReference type="EMBL" id="JBGLYH010000017">
    <property type="protein sequence ID" value="MEZ7196697.1"/>
    <property type="molecule type" value="Genomic_DNA"/>
</dbReference>